<dbReference type="EMBL" id="WTYR01000001">
    <property type="protein sequence ID" value="MXP11158.1"/>
    <property type="molecule type" value="Genomic_DNA"/>
</dbReference>
<evidence type="ECO:0000313" key="4">
    <source>
        <dbReference type="Proteomes" id="UP000429229"/>
    </source>
</evidence>
<keyword evidence="2" id="KW-0732">Signal</keyword>
<sequence>MRKYTIMLAAAPLALLSACGDSADDETVTETDVVAETDAAGDSAMVEDTSTGPATRIDDAGEYSGSYSFADDAGETRNVRLSSSDNTYSYTDADGNEQTGSYTVDDDGYRIRLADFYGEPATFAYRNDAFWLVDGDLIFAEDTDVNGDRYARNRDDDEMPSRAPELGSSVDRDQQ</sequence>
<feature type="chain" id="PRO_5026036834" description="Lipoprotein" evidence="2">
    <location>
        <begin position="24"/>
        <end position="175"/>
    </location>
</feature>
<evidence type="ECO:0000256" key="1">
    <source>
        <dbReference type="SAM" id="MobiDB-lite"/>
    </source>
</evidence>
<accession>A0A6I4U587</accession>
<gene>
    <name evidence="3" type="ORF">GRI68_13295</name>
</gene>
<dbReference type="PROSITE" id="PS51257">
    <property type="entry name" value="PROKAR_LIPOPROTEIN"/>
    <property type="match status" value="1"/>
</dbReference>
<name>A0A6I4U587_9SPHN</name>
<dbReference type="Proteomes" id="UP000429229">
    <property type="component" value="Unassembled WGS sequence"/>
</dbReference>
<evidence type="ECO:0000256" key="2">
    <source>
        <dbReference type="SAM" id="SignalP"/>
    </source>
</evidence>
<organism evidence="3 4">
    <name type="scientific">Alteriqipengyuania halimionae</name>
    <dbReference type="NCBI Taxonomy" id="1926630"/>
    <lineage>
        <taxon>Bacteria</taxon>
        <taxon>Pseudomonadati</taxon>
        <taxon>Pseudomonadota</taxon>
        <taxon>Alphaproteobacteria</taxon>
        <taxon>Sphingomonadales</taxon>
        <taxon>Erythrobacteraceae</taxon>
        <taxon>Alteriqipengyuania</taxon>
    </lineage>
</organism>
<feature type="signal peptide" evidence="2">
    <location>
        <begin position="1"/>
        <end position="23"/>
    </location>
</feature>
<proteinExistence type="predicted"/>
<dbReference type="OrthoDB" id="7409511at2"/>
<dbReference type="AlphaFoldDB" id="A0A6I4U587"/>
<evidence type="ECO:0000313" key="3">
    <source>
        <dbReference type="EMBL" id="MXP11158.1"/>
    </source>
</evidence>
<dbReference type="Pfam" id="PF00379">
    <property type="entry name" value="Chitin_bind_4"/>
    <property type="match status" value="1"/>
</dbReference>
<keyword evidence="4" id="KW-1185">Reference proteome</keyword>
<reference evidence="3 4" key="1">
    <citation type="submission" date="2019-12" db="EMBL/GenBank/DDBJ databases">
        <title>Genomic-based taxomic classification of the family Erythrobacteraceae.</title>
        <authorList>
            <person name="Xu L."/>
        </authorList>
    </citation>
    <scope>NUCLEOTIDE SEQUENCE [LARGE SCALE GENOMIC DNA]</scope>
    <source>
        <strain evidence="3 4">LMG 29519</strain>
    </source>
</reference>
<evidence type="ECO:0008006" key="5">
    <source>
        <dbReference type="Google" id="ProtNLM"/>
    </source>
</evidence>
<dbReference type="RefSeq" id="WP_160617717.1">
    <property type="nucleotide sequence ID" value="NZ_WTYR01000001.1"/>
</dbReference>
<dbReference type="InterPro" id="IPR000618">
    <property type="entry name" value="Insect_cuticle"/>
</dbReference>
<comment type="caution">
    <text evidence="3">The sequence shown here is derived from an EMBL/GenBank/DDBJ whole genome shotgun (WGS) entry which is preliminary data.</text>
</comment>
<protein>
    <recommendedName>
        <fullName evidence="5">Lipoprotein</fullName>
    </recommendedName>
</protein>
<feature type="region of interest" description="Disordered" evidence="1">
    <location>
        <begin position="144"/>
        <end position="175"/>
    </location>
</feature>
<feature type="compositionally biased region" description="Basic and acidic residues" evidence="1">
    <location>
        <begin position="146"/>
        <end position="155"/>
    </location>
</feature>
<dbReference type="PROSITE" id="PS51155">
    <property type="entry name" value="CHIT_BIND_RR_2"/>
    <property type="match status" value="1"/>
</dbReference>